<gene>
    <name evidence="1" type="ORF">P4R38_13220</name>
</gene>
<comment type="caution">
    <text evidence="1">The sequence shown here is derived from an EMBL/GenBank/DDBJ whole genome shotgun (WGS) entry which is preliminary data.</text>
</comment>
<reference evidence="1 2" key="1">
    <citation type="submission" date="2023-03" db="EMBL/GenBank/DDBJ databases">
        <title>YIM 133296 draft genome.</title>
        <authorList>
            <person name="Xiong L."/>
        </authorList>
    </citation>
    <scope>NUCLEOTIDE SEQUENCE [LARGE SCALE GENOMIC DNA]</scope>
    <source>
        <strain evidence="1 2">YIM 133296</strain>
    </source>
</reference>
<sequence length="308" mass="33464">MNDHPLQLALQRSARALSTVTDLLEIAKGRKSPGGRSDARQASLYRAVVTASMGVVEEATEALIVEALRSQGISSTGMTLLESTIAKLMQTPNSGEISKLMTSFLGFDPKSCLKVRLRTSAPAFREPKSFGAQTSRQLWTIYNQERTWSGPDAAQVLDRFVKIRHSFAHQDSSVVLFTKPEVDLIRNHLSTRRAAPGPEVDMVEKLNATCAVRVLSPVQRPQDPVRDWRLHETHAVNALLTTAGVVTSLADGLATFLDSTAGVSRSAFNPLCLDIETGGWVKLAGQTLATSPCGVSWRLVPYLPGSRT</sequence>
<keyword evidence="2" id="KW-1185">Reference proteome</keyword>
<accession>A0ABT6CD55</accession>
<name>A0ABT6CD55_9MICO</name>
<evidence type="ECO:0008006" key="3">
    <source>
        <dbReference type="Google" id="ProtNLM"/>
    </source>
</evidence>
<evidence type="ECO:0000313" key="1">
    <source>
        <dbReference type="EMBL" id="MDF8265211.1"/>
    </source>
</evidence>
<dbReference type="EMBL" id="JAROAV010000032">
    <property type="protein sequence ID" value="MDF8265211.1"/>
    <property type="molecule type" value="Genomic_DNA"/>
</dbReference>
<proteinExistence type="predicted"/>
<dbReference type="Proteomes" id="UP001528912">
    <property type="component" value="Unassembled WGS sequence"/>
</dbReference>
<organism evidence="1 2">
    <name type="scientific">Luteipulveratus flavus</name>
    <dbReference type="NCBI Taxonomy" id="3031728"/>
    <lineage>
        <taxon>Bacteria</taxon>
        <taxon>Bacillati</taxon>
        <taxon>Actinomycetota</taxon>
        <taxon>Actinomycetes</taxon>
        <taxon>Micrococcales</taxon>
        <taxon>Dermacoccaceae</taxon>
        <taxon>Luteipulveratus</taxon>
    </lineage>
</organism>
<protein>
    <recommendedName>
        <fullName evidence="3">RiboL-PSP-HEPN domain-containing protein</fullName>
    </recommendedName>
</protein>
<dbReference type="RefSeq" id="WP_277192536.1">
    <property type="nucleotide sequence ID" value="NZ_JAROAV010000032.1"/>
</dbReference>
<evidence type="ECO:0000313" key="2">
    <source>
        <dbReference type="Proteomes" id="UP001528912"/>
    </source>
</evidence>